<dbReference type="GO" id="GO:0052621">
    <property type="term" value="F:diguanylate cyclase activity"/>
    <property type="evidence" value="ECO:0007669"/>
    <property type="project" value="UniProtKB-EC"/>
</dbReference>
<feature type="transmembrane region" description="Helical" evidence="1">
    <location>
        <begin position="70"/>
        <end position="89"/>
    </location>
</feature>
<dbReference type="Proteomes" id="UP001185755">
    <property type="component" value="Unassembled WGS sequence"/>
</dbReference>
<dbReference type="InterPro" id="IPR000160">
    <property type="entry name" value="GGDEF_dom"/>
</dbReference>
<dbReference type="InterPro" id="IPR029787">
    <property type="entry name" value="Nucleotide_cyclase"/>
</dbReference>
<feature type="transmembrane region" description="Helical" evidence="1">
    <location>
        <begin position="121"/>
        <end position="142"/>
    </location>
</feature>
<proteinExistence type="predicted"/>
<evidence type="ECO:0000259" key="2">
    <source>
        <dbReference type="PROSITE" id="PS50887"/>
    </source>
</evidence>
<keyword evidence="1" id="KW-1133">Transmembrane helix</keyword>
<organism evidence="3 4">
    <name type="scientific">Rhodococcoides yunnanense</name>
    <dbReference type="NCBI Taxonomy" id="278209"/>
    <lineage>
        <taxon>Bacteria</taxon>
        <taxon>Bacillati</taxon>
        <taxon>Actinomycetota</taxon>
        <taxon>Actinomycetes</taxon>
        <taxon>Mycobacteriales</taxon>
        <taxon>Nocardiaceae</taxon>
        <taxon>Rhodococcoides</taxon>
    </lineage>
</organism>
<feature type="domain" description="GGDEF" evidence="2">
    <location>
        <begin position="209"/>
        <end position="343"/>
    </location>
</feature>
<keyword evidence="1" id="KW-0472">Membrane</keyword>
<dbReference type="SUPFAM" id="SSF55073">
    <property type="entry name" value="Nucleotide cyclase"/>
    <property type="match status" value="1"/>
</dbReference>
<dbReference type="EMBL" id="JAWLJX010000001">
    <property type="protein sequence ID" value="MDV6260356.1"/>
    <property type="molecule type" value="Genomic_DNA"/>
</dbReference>
<gene>
    <name evidence="3" type="ORF">R3P96_03290</name>
</gene>
<feature type="transmembrane region" description="Helical" evidence="1">
    <location>
        <begin position="95"/>
        <end position="114"/>
    </location>
</feature>
<keyword evidence="1" id="KW-0812">Transmembrane</keyword>
<evidence type="ECO:0000256" key="1">
    <source>
        <dbReference type="SAM" id="Phobius"/>
    </source>
</evidence>
<dbReference type="EC" id="2.7.7.65" evidence="3"/>
<sequence>MHKSTRPLHRLIRVVFASCVAMYAAVSILMLASPNGPTGSGPVAYVIFILILQFAVIGWLLLGPLPDRKWQVVAFLVFGDVGLASVILLDVPTSALIGTFLFALTGSMCTFFLGPKLLVAHLVFANLVIVYIGVSAYVQGLWGPWDAIAAVLVAGGATSGVPVFAQIAWSLVAEDARQSEIDPLTRTKNRRGLQNAIEDLWTVAHGEQLAFGLVLVDIDSFKTINDRHGHDQGDAVIVLVAERLCGHFATVGVVARTGGEEFVAVLVGGTDQLCELVREVSGILTDGADRIPMTVSAGAVVLPPDSEAWKSGLHAVNNATRAADSLMYRAKWAGGNRTLFETM</sequence>
<dbReference type="Gene3D" id="3.30.70.270">
    <property type="match status" value="1"/>
</dbReference>
<keyword evidence="3" id="KW-0808">Transferase</keyword>
<dbReference type="InterPro" id="IPR043128">
    <property type="entry name" value="Rev_trsase/Diguanyl_cyclase"/>
</dbReference>
<dbReference type="RefSeq" id="WP_317563182.1">
    <property type="nucleotide sequence ID" value="NZ_JAWLJX010000001.1"/>
</dbReference>
<name>A0ABU4B836_9NOCA</name>
<dbReference type="CDD" id="cd01949">
    <property type="entry name" value="GGDEF"/>
    <property type="match status" value="1"/>
</dbReference>
<feature type="transmembrane region" description="Helical" evidence="1">
    <location>
        <begin position="12"/>
        <end position="31"/>
    </location>
</feature>
<evidence type="ECO:0000313" key="4">
    <source>
        <dbReference type="Proteomes" id="UP001185755"/>
    </source>
</evidence>
<keyword evidence="4" id="KW-1185">Reference proteome</keyword>
<keyword evidence="3" id="KW-0548">Nucleotidyltransferase</keyword>
<dbReference type="NCBIfam" id="TIGR00254">
    <property type="entry name" value="GGDEF"/>
    <property type="match status" value="1"/>
</dbReference>
<accession>A0ABU4B836</accession>
<comment type="caution">
    <text evidence="3">The sequence shown here is derived from an EMBL/GenBank/DDBJ whole genome shotgun (WGS) entry which is preliminary data.</text>
</comment>
<dbReference type="Pfam" id="PF00990">
    <property type="entry name" value="GGDEF"/>
    <property type="match status" value="1"/>
</dbReference>
<dbReference type="PROSITE" id="PS50887">
    <property type="entry name" value="GGDEF"/>
    <property type="match status" value="1"/>
</dbReference>
<feature type="transmembrane region" description="Helical" evidence="1">
    <location>
        <begin position="43"/>
        <end position="63"/>
    </location>
</feature>
<feature type="transmembrane region" description="Helical" evidence="1">
    <location>
        <begin position="148"/>
        <end position="172"/>
    </location>
</feature>
<dbReference type="PANTHER" id="PTHR45138">
    <property type="entry name" value="REGULATORY COMPONENTS OF SENSORY TRANSDUCTION SYSTEM"/>
    <property type="match status" value="1"/>
</dbReference>
<protein>
    <submittedName>
        <fullName evidence="3">GGDEF domain-containing protein</fullName>
        <ecNumber evidence="3">2.7.7.65</ecNumber>
    </submittedName>
</protein>
<reference evidence="3 4" key="1">
    <citation type="submission" date="2023-10" db="EMBL/GenBank/DDBJ databases">
        <title>Development of a sustainable strategy for remediation of hydrocarbon-contaminated territories based on the waste exchange concept.</title>
        <authorList>
            <person name="Krivoruchko A."/>
        </authorList>
    </citation>
    <scope>NUCLEOTIDE SEQUENCE [LARGE SCALE GENOMIC DNA]</scope>
    <source>
        <strain evidence="3 4">IEGM 1323</strain>
    </source>
</reference>
<dbReference type="InterPro" id="IPR050469">
    <property type="entry name" value="Diguanylate_Cyclase"/>
</dbReference>
<dbReference type="PANTHER" id="PTHR45138:SF9">
    <property type="entry name" value="DIGUANYLATE CYCLASE DGCM-RELATED"/>
    <property type="match status" value="1"/>
</dbReference>
<evidence type="ECO:0000313" key="3">
    <source>
        <dbReference type="EMBL" id="MDV6260356.1"/>
    </source>
</evidence>
<dbReference type="SMART" id="SM00267">
    <property type="entry name" value="GGDEF"/>
    <property type="match status" value="1"/>
</dbReference>